<gene>
    <name evidence="8" type="ORF">FS935_17505</name>
</gene>
<dbReference type="Proteomes" id="UP000321363">
    <property type="component" value="Unassembled WGS sequence"/>
</dbReference>
<dbReference type="InterPro" id="IPR006061">
    <property type="entry name" value="SBP_1_CS"/>
</dbReference>
<evidence type="ECO:0000256" key="7">
    <source>
        <dbReference type="SAM" id="SignalP"/>
    </source>
</evidence>
<dbReference type="Gene3D" id="3.40.190.10">
    <property type="entry name" value="Periplasmic binding protein-like II"/>
    <property type="match status" value="2"/>
</dbReference>
<feature type="chain" id="PRO_5039169507" evidence="7">
    <location>
        <begin position="22"/>
        <end position="458"/>
    </location>
</feature>
<sequence length="458" mass="50856">MKNKFLIILSALLLLVLGACSSSQSNSKGSEEGEKTEGTKTEETAGKQEVVFWHAMSGDLETVLKDIVADFNASQEDIEVTPVFQGTYEEALTKFNTVAGTKDAPTIMQTFEVGTKYMIDSGHVQPVQKFIDEDNYDTSQWESNISNYYTVDGEQYSMPFNSSTPVLIYNKDAFKEAGLDPEKAPMTYSELKDASKKLTKADGGETSQYGFSILNYGWFFEEMLAGQGGHYVDNENGRNGNATKATFNDELGLNVFNLISDMYNEGTFYNVGQNWDDMRAAFQSGKMAMYLDSSAGVKTIVDNAEFEVGVSYLPIPDEADRQGVIIGGASVWMSSGIEEEKQRAAWEFMKYLTTPEVQADWHVKTGYFAINPAAYDQDIVKEEWKKYPQLKVTVDQLSETKPGTATQGALISVFPESRQKVVTAMENLYQGMDPQEALDQAAEETNRALEVANKKQGK</sequence>
<comment type="subcellular location">
    <subcellularLocation>
        <location evidence="1">Cell envelope</location>
    </subcellularLocation>
</comment>
<dbReference type="GO" id="GO:0030313">
    <property type="term" value="C:cell envelope"/>
    <property type="evidence" value="ECO:0007669"/>
    <property type="project" value="UniProtKB-SubCell"/>
</dbReference>
<evidence type="ECO:0000256" key="6">
    <source>
        <dbReference type="SAM" id="MobiDB-lite"/>
    </source>
</evidence>
<keyword evidence="9" id="KW-1185">Reference proteome</keyword>
<comment type="caution">
    <text evidence="8">The sequence shown here is derived from an EMBL/GenBank/DDBJ whole genome shotgun (WGS) entry which is preliminary data.</text>
</comment>
<name>A0A5C6VUS2_9BACI</name>
<evidence type="ECO:0000256" key="1">
    <source>
        <dbReference type="ARBA" id="ARBA00004196"/>
    </source>
</evidence>
<comment type="similarity">
    <text evidence="2">Belongs to the bacterial solute-binding protein 1 family.</text>
</comment>
<keyword evidence="4 7" id="KW-0732">Signal</keyword>
<protein>
    <submittedName>
        <fullName evidence="8">ABC transporter substrate-binding protein</fullName>
    </submittedName>
</protein>
<dbReference type="PROSITE" id="PS01037">
    <property type="entry name" value="SBP_BACTERIAL_1"/>
    <property type="match status" value="1"/>
</dbReference>
<dbReference type="CDD" id="cd14748">
    <property type="entry name" value="PBP2_UgpB"/>
    <property type="match status" value="1"/>
</dbReference>
<dbReference type="PANTHER" id="PTHR43649:SF31">
    <property type="entry name" value="SN-GLYCEROL-3-PHOSPHATE-BINDING PERIPLASMIC PROTEIN UGPB"/>
    <property type="match status" value="1"/>
</dbReference>
<evidence type="ECO:0000313" key="8">
    <source>
        <dbReference type="EMBL" id="TXC89272.1"/>
    </source>
</evidence>
<dbReference type="RefSeq" id="WP_146949938.1">
    <property type="nucleotide sequence ID" value="NZ_VOQF01000012.1"/>
</dbReference>
<dbReference type="EMBL" id="VOQF01000012">
    <property type="protein sequence ID" value="TXC89272.1"/>
    <property type="molecule type" value="Genomic_DNA"/>
</dbReference>
<keyword evidence="5" id="KW-0574">Periplasm</keyword>
<organism evidence="8 9">
    <name type="scientific">Metabacillus litoralis</name>
    <dbReference type="NCBI Taxonomy" id="152268"/>
    <lineage>
        <taxon>Bacteria</taxon>
        <taxon>Bacillati</taxon>
        <taxon>Bacillota</taxon>
        <taxon>Bacilli</taxon>
        <taxon>Bacillales</taxon>
        <taxon>Bacillaceae</taxon>
        <taxon>Metabacillus</taxon>
    </lineage>
</organism>
<dbReference type="OrthoDB" id="9795467at2"/>
<dbReference type="InterPro" id="IPR050490">
    <property type="entry name" value="Bact_solute-bd_prot1"/>
</dbReference>
<dbReference type="AlphaFoldDB" id="A0A5C6VUS2"/>
<feature type="region of interest" description="Disordered" evidence="6">
    <location>
        <begin position="22"/>
        <end position="44"/>
    </location>
</feature>
<proteinExistence type="inferred from homology"/>
<evidence type="ECO:0000256" key="4">
    <source>
        <dbReference type="ARBA" id="ARBA00022729"/>
    </source>
</evidence>
<keyword evidence="3" id="KW-0813">Transport</keyword>
<evidence type="ECO:0000256" key="3">
    <source>
        <dbReference type="ARBA" id="ARBA00022448"/>
    </source>
</evidence>
<feature type="signal peptide" evidence="7">
    <location>
        <begin position="1"/>
        <end position="21"/>
    </location>
</feature>
<evidence type="ECO:0000313" key="9">
    <source>
        <dbReference type="Proteomes" id="UP000321363"/>
    </source>
</evidence>
<accession>A0A5C6VUS2</accession>
<dbReference type="PANTHER" id="PTHR43649">
    <property type="entry name" value="ARABINOSE-BINDING PROTEIN-RELATED"/>
    <property type="match status" value="1"/>
</dbReference>
<dbReference type="SUPFAM" id="SSF53850">
    <property type="entry name" value="Periplasmic binding protein-like II"/>
    <property type="match status" value="1"/>
</dbReference>
<dbReference type="InterPro" id="IPR006059">
    <property type="entry name" value="SBP"/>
</dbReference>
<dbReference type="Pfam" id="PF13416">
    <property type="entry name" value="SBP_bac_8"/>
    <property type="match status" value="1"/>
</dbReference>
<dbReference type="PROSITE" id="PS51257">
    <property type="entry name" value="PROKAR_LIPOPROTEIN"/>
    <property type="match status" value="1"/>
</dbReference>
<reference evidence="8 9" key="1">
    <citation type="journal article" date="2005" name="Int. J. Syst. Evol. Microbiol.">
        <title>Bacillus litoralis sp. nov., isolated from a tidal flat of the Yellow Sea in Korea.</title>
        <authorList>
            <person name="Yoon J.H."/>
            <person name="Oh T.K."/>
        </authorList>
    </citation>
    <scope>NUCLEOTIDE SEQUENCE [LARGE SCALE GENOMIC DNA]</scope>
    <source>
        <strain evidence="8 9">SW-211</strain>
    </source>
</reference>
<feature type="compositionally biased region" description="Basic and acidic residues" evidence="6">
    <location>
        <begin position="29"/>
        <end position="44"/>
    </location>
</feature>
<evidence type="ECO:0000256" key="2">
    <source>
        <dbReference type="ARBA" id="ARBA00008520"/>
    </source>
</evidence>
<evidence type="ECO:0000256" key="5">
    <source>
        <dbReference type="ARBA" id="ARBA00022764"/>
    </source>
</evidence>
<dbReference type="GO" id="GO:0055085">
    <property type="term" value="P:transmembrane transport"/>
    <property type="evidence" value="ECO:0007669"/>
    <property type="project" value="InterPro"/>
</dbReference>